<dbReference type="CDD" id="cd16913">
    <property type="entry name" value="YkuD_like"/>
    <property type="match status" value="1"/>
</dbReference>
<dbReference type="PROSITE" id="PS52029">
    <property type="entry name" value="LD_TPASE"/>
    <property type="match status" value="1"/>
</dbReference>
<keyword evidence="4 7" id="KW-0133">Cell shape</keyword>
<evidence type="ECO:0000256" key="6">
    <source>
        <dbReference type="ARBA" id="ARBA00023316"/>
    </source>
</evidence>
<dbReference type="SUPFAM" id="SSF141523">
    <property type="entry name" value="L,D-transpeptidase catalytic domain-like"/>
    <property type="match status" value="1"/>
</dbReference>
<dbReference type="EMBL" id="JAIVFP010000001">
    <property type="protein sequence ID" value="MCI4682479.1"/>
    <property type="molecule type" value="Genomic_DNA"/>
</dbReference>
<feature type="compositionally biased region" description="Low complexity" evidence="8">
    <location>
        <begin position="54"/>
        <end position="64"/>
    </location>
</feature>
<keyword evidence="6 7" id="KW-0961">Cell wall biogenesis/degradation</keyword>
<dbReference type="InterPro" id="IPR038063">
    <property type="entry name" value="Transpep_catalytic_dom"/>
</dbReference>
<evidence type="ECO:0000256" key="5">
    <source>
        <dbReference type="ARBA" id="ARBA00022984"/>
    </source>
</evidence>
<proteinExistence type="inferred from homology"/>
<accession>A0ABS9Z480</accession>
<comment type="pathway">
    <text evidence="1 7">Cell wall biogenesis; peptidoglycan biosynthesis.</text>
</comment>
<reference evidence="10" key="1">
    <citation type="journal article" date="2022" name="ISME J.">
        <title>Identification of active gaseous-alkane degraders at natural gas seeps.</title>
        <authorList>
            <person name="Farhan Ul Haque M."/>
            <person name="Hernandez M."/>
            <person name="Crombie A.T."/>
            <person name="Murrell J.C."/>
        </authorList>
    </citation>
    <scope>NUCLEOTIDE SEQUENCE</scope>
    <source>
        <strain evidence="10">PC2</strain>
    </source>
</reference>
<name>A0ABS9Z480_9HYPH</name>
<feature type="compositionally biased region" description="Low complexity" evidence="8">
    <location>
        <begin position="1"/>
        <end position="14"/>
    </location>
</feature>
<evidence type="ECO:0000313" key="11">
    <source>
        <dbReference type="Proteomes" id="UP001139104"/>
    </source>
</evidence>
<evidence type="ECO:0000256" key="2">
    <source>
        <dbReference type="ARBA" id="ARBA00005992"/>
    </source>
</evidence>
<evidence type="ECO:0000256" key="4">
    <source>
        <dbReference type="ARBA" id="ARBA00022960"/>
    </source>
</evidence>
<feature type="region of interest" description="Disordered" evidence="8">
    <location>
        <begin position="1"/>
        <end position="64"/>
    </location>
</feature>
<keyword evidence="5 7" id="KW-0573">Peptidoglycan synthesis</keyword>
<evidence type="ECO:0000259" key="9">
    <source>
        <dbReference type="PROSITE" id="PS52029"/>
    </source>
</evidence>
<evidence type="ECO:0000256" key="8">
    <source>
        <dbReference type="SAM" id="MobiDB-lite"/>
    </source>
</evidence>
<dbReference type="InterPro" id="IPR045380">
    <property type="entry name" value="LD_TPept_scaffold_dom"/>
</dbReference>
<evidence type="ECO:0000256" key="3">
    <source>
        <dbReference type="ARBA" id="ARBA00022679"/>
    </source>
</evidence>
<dbReference type="InterPro" id="IPR005490">
    <property type="entry name" value="LD_TPept_cat_dom"/>
</dbReference>
<protein>
    <submittedName>
        <fullName evidence="10">L,D-transpeptidase family protein</fullName>
    </submittedName>
</protein>
<evidence type="ECO:0000313" key="10">
    <source>
        <dbReference type="EMBL" id="MCI4682479.1"/>
    </source>
</evidence>
<keyword evidence="3" id="KW-0808">Transferase</keyword>
<dbReference type="Gene3D" id="2.40.440.10">
    <property type="entry name" value="L,D-transpeptidase catalytic domain-like"/>
    <property type="match status" value="1"/>
</dbReference>
<dbReference type="RefSeq" id="WP_243066488.1">
    <property type="nucleotide sequence ID" value="NZ_JAIVFK010000069.1"/>
</dbReference>
<dbReference type="Proteomes" id="UP001139104">
    <property type="component" value="Unassembled WGS sequence"/>
</dbReference>
<sequence length="514" mass="55373">MAGAAFAQAQTQVPAPAPVADPAATPPAAAPVATPAAAPDTPSTAQPAAPPTPSSAAGPAAAAPAPAFRIVSTEPQGPNKPAINQAIRGAVARDRGAAGRLTAQEGAIRRAVDAYYAARGDAPVWLDHGQWTPQARATFEQLQRAPEDGLDLSAYRVFSLGEGSDKALALGDVALSQAVAAYAFQASGGRIDPARISKLIGSKPDVVSAARALDETSKSDDAARTLEGYNPRQSGYLALKAKLAELRAEPVAMAQLASADHGRRMTDAARVGSRRSARLEDEILTNMEFWRWLPRDLGADRIMVNVPEFTARLYRNNTLVLPVRVITGKPNKPTPLFSDKIQYIIVNPSWNVPQSIIRNEMMPHLAALRAQGYVITEVNGRIHVRQPPGERNALGRIKFVFPNDYAVYMHDTPTRNLFSASRRAFSHGCVRVDQPFKLAEDLLQPENGWTEARIKKLLGSHERRVTLPQPMPIHIVYFTATVDDAGDLKQFDDVYGYARKVGELLGLGGKSERG</sequence>
<comment type="similarity">
    <text evidence="2">Belongs to the YkuD family.</text>
</comment>
<evidence type="ECO:0000256" key="7">
    <source>
        <dbReference type="PROSITE-ProRule" id="PRU01373"/>
    </source>
</evidence>
<evidence type="ECO:0000256" key="1">
    <source>
        <dbReference type="ARBA" id="ARBA00004752"/>
    </source>
</evidence>
<feature type="active site" description="Proton donor/acceptor" evidence="7">
    <location>
        <position position="410"/>
    </location>
</feature>
<dbReference type="Pfam" id="PF20142">
    <property type="entry name" value="Scaffold"/>
    <property type="match status" value="1"/>
</dbReference>
<keyword evidence="11" id="KW-1185">Reference proteome</keyword>
<feature type="compositionally biased region" description="Pro residues" evidence="8">
    <location>
        <begin position="15"/>
        <end position="29"/>
    </location>
</feature>
<feature type="compositionally biased region" description="Low complexity" evidence="8">
    <location>
        <begin position="30"/>
        <end position="47"/>
    </location>
</feature>
<dbReference type="PANTHER" id="PTHR41533">
    <property type="entry name" value="L,D-TRANSPEPTIDASE HI_1667-RELATED"/>
    <property type="match status" value="1"/>
</dbReference>
<feature type="domain" description="L,D-TPase catalytic" evidence="9">
    <location>
        <begin position="300"/>
        <end position="457"/>
    </location>
</feature>
<dbReference type="InterPro" id="IPR052905">
    <property type="entry name" value="LD-transpeptidase_YkuD-like"/>
</dbReference>
<dbReference type="PANTHER" id="PTHR41533:SF2">
    <property type="entry name" value="BLR7131 PROTEIN"/>
    <property type="match status" value="1"/>
</dbReference>
<feature type="active site" description="Nucleophile" evidence="7">
    <location>
        <position position="429"/>
    </location>
</feature>
<comment type="caution">
    <text evidence="10">The sequence shown here is derived from an EMBL/GenBank/DDBJ whole genome shotgun (WGS) entry which is preliminary data.</text>
</comment>
<organism evidence="10 11">
    <name type="scientific">Candidatus Rhodoblastus alkanivorans</name>
    <dbReference type="NCBI Taxonomy" id="2954117"/>
    <lineage>
        <taxon>Bacteria</taxon>
        <taxon>Pseudomonadati</taxon>
        <taxon>Pseudomonadota</taxon>
        <taxon>Alphaproteobacteria</taxon>
        <taxon>Hyphomicrobiales</taxon>
        <taxon>Rhodoblastaceae</taxon>
        <taxon>Rhodoblastus</taxon>
    </lineage>
</organism>
<gene>
    <name evidence="10" type="ORF">K2U94_06850</name>
</gene>
<dbReference type="Pfam" id="PF03734">
    <property type="entry name" value="YkuD"/>
    <property type="match status" value="1"/>
</dbReference>